<keyword evidence="4" id="KW-1185">Reference proteome</keyword>
<reference evidence="2 3" key="1">
    <citation type="submission" date="2018-07" db="EMBL/GenBank/DDBJ databases">
        <title>New species, Clostridium PI-S10-A1B.</title>
        <authorList>
            <person name="Krishna G."/>
            <person name="Summeta K."/>
            <person name="Shikha S."/>
            <person name="Prabhu P.B."/>
            <person name="Suresh K."/>
        </authorList>
    </citation>
    <scope>NUCLEOTIDE SEQUENCE [LARGE SCALE GENOMIC DNA]</scope>
    <source>
        <strain evidence="2 3">PI-S10-A1B</strain>
    </source>
</reference>
<dbReference type="EMBL" id="QOHO01000045">
    <property type="protein sequence ID" value="RFZ78192.1"/>
    <property type="molecule type" value="Genomic_DNA"/>
</dbReference>
<dbReference type="AlphaFoldDB" id="A0A3E2NB30"/>
<dbReference type="Proteomes" id="UP001419084">
    <property type="component" value="Unassembled WGS sequence"/>
</dbReference>
<evidence type="ECO:0000313" key="1">
    <source>
        <dbReference type="EMBL" id="GLB29463.1"/>
    </source>
</evidence>
<reference evidence="1 4" key="2">
    <citation type="journal article" date="2024" name="Int. J. Syst. Evol. Microbiol.">
        <title>Lacrimispora brassicae sp. nov. isolated from fermented cabbage, and proposal of Clostridium indicum Gundawar et al. 2019 and Clostridium methoxybenzovorans Mechichi et al. 1999 as heterotypic synonyms of Lacrimispora amygdalina (Parshina et al. 2003) Haas and Blanchard 2020 and Lacrimispora indolis (McClung and McCoy 1957) Haas and Blanchard 2020, respectively.</title>
        <authorList>
            <person name="Kobayashi H."/>
            <person name="Tanizawa Y."/>
            <person name="Sakamoto M."/>
            <person name="Ohkuma M."/>
            <person name="Tohno M."/>
        </authorList>
    </citation>
    <scope>NUCLEOTIDE SEQUENCE [LARGE SCALE GENOMIC DNA]</scope>
    <source>
        <strain evidence="1 4">DSM 12857</strain>
    </source>
</reference>
<dbReference type="Proteomes" id="UP000260680">
    <property type="component" value="Unassembled WGS sequence"/>
</dbReference>
<comment type="caution">
    <text evidence="2">The sequence shown here is derived from an EMBL/GenBank/DDBJ whole genome shotgun (WGS) entry which is preliminary data.</text>
</comment>
<name>A0A3E2NB30_9FIRM</name>
<evidence type="ECO:0000313" key="4">
    <source>
        <dbReference type="Proteomes" id="UP001419084"/>
    </source>
</evidence>
<organism evidence="2 3">
    <name type="scientific">Lacrimispora amygdalina</name>
    <dbReference type="NCBI Taxonomy" id="253257"/>
    <lineage>
        <taxon>Bacteria</taxon>
        <taxon>Bacillati</taxon>
        <taxon>Bacillota</taxon>
        <taxon>Clostridia</taxon>
        <taxon>Lachnospirales</taxon>
        <taxon>Lachnospiraceae</taxon>
        <taxon>Lacrimispora</taxon>
    </lineage>
</organism>
<evidence type="ECO:0000313" key="3">
    <source>
        <dbReference type="Proteomes" id="UP000260680"/>
    </source>
</evidence>
<protein>
    <submittedName>
        <fullName evidence="2">Uncharacterized protein</fullName>
    </submittedName>
</protein>
<dbReference type="EMBL" id="BRPJ01000025">
    <property type="protein sequence ID" value="GLB29463.1"/>
    <property type="molecule type" value="Genomic_DNA"/>
</dbReference>
<sequence length="167" mass="18262">MFLLKCIAIIGLYQIFWYAAAEEIEQYLASVRVNNSNYREGDYLGSSVSMYSTVYFSTRTISGKDFPAMKITSVNAGLTVSNGTQSKGWTMRIVQNGSSVDGTFISKQIQNYNLYGGSNPRTITPPSGWKEIIMEPTGSSSAGANTYCQVSRPGGSSQSYILENPIL</sequence>
<evidence type="ECO:0000313" key="2">
    <source>
        <dbReference type="EMBL" id="RFZ78192.1"/>
    </source>
</evidence>
<proteinExistence type="predicted"/>
<accession>A0A3E2NB30</accession>
<gene>
    <name evidence="2" type="ORF">DS742_15010</name>
    <name evidence="1" type="ORF">LAD12857_13860</name>
</gene>